<evidence type="ECO:0000256" key="1">
    <source>
        <dbReference type="ARBA" id="ARBA00004567"/>
    </source>
</evidence>
<dbReference type="GO" id="GO:0031965">
    <property type="term" value="C:nuclear membrane"/>
    <property type="evidence" value="ECO:0007669"/>
    <property type="project" value="UniProtKB-SubCell"/>
</dbReference>
<evidence type="ECO:0000256" key="9">
    <source>
        <dbReference type="ARBA" id="ARBA00023242"/>
    </source>
</evidence>
<dbReference type="GO" id="GO:0005543">
    <property type="term" value="F:phospholipid binding"/>
    <property type="evidence" value="ECO:0007669"/>
    <property type="project" value="TreeGrafter"/>
</dbReference>
<reference evidence="14 15" key="1">
    <citation type="submission" date="2016-05" db="EMBL/GenBank/DDBJ databases">
        <title>Genome sequencing reveals origins of a unique bacterial endosymbiosis in the earliest lineages of terrestrial Fungi.</title>
        <authorList>
            <consortium name="DOE Joint Genome Institute"/>
            <person name="Uehling J."/>
            <person name="Gryganskyi A."/>
            <person name="Hameed K."/>
            <person name="Tschaplinski T."/>
            <person name="Misztal P."/>
            <person name="Wu S."/>
            <person name="Desiro A."/>
            <person name="Vande Pol N."/>
            <person name="Du Z.-Y."/>
            <person name="Zienkiewicz A."/>
            <person name="Zienkiewicz K."/>
            <person name="Morin E."/>
            <person name="Tisserant E."/>
            <person name="Splivallo R."/>
            <person name="Hainaut M."/>
            <person name="Henrissat B."/>
            <person name="Ohm R."/>
            <person name="Kuo A."/>
            <person name="Yan J."/>
            <person name="Lipzen A."/>
            <person name="Nolan M."/>
            <person name="Labutti K."/>
            <person name="Barry K."/>
            <person name="Goldstein A."/>
            <person name="Labbe J."/>
            <person name="Schadt C."/>
            <person name="Tuskan G."/>
            <person name="Grigoriev I."/>
            <person name="Martin F."/>
            <person name="Vilgalys R."/>
            <person name="Bonito G."/>
        </authorList>
    </citation>
    <scope>NUCLEOTIDE SEQUENCE [LARGE SCALE GENOMIC DNA]</scope>
    <source>
        <strain evidence="14 15">AG-77</strain>
    </source>
</reference>
<dbReference type="InterPro" id="IPR026010">
    <property type="entry name" value="NSP1/NUP62"/>
</dbReference>
<evidence type="ECO:0000256" key="7">
    <source>
        <dbReference type="ARBA" id="ARBA00023010"/>
    </source>
</evidence>
<dbReference type="PANTHER" id="PTHR12084:SF0">
    <property type="entry name" value="NUCLEAR PORE GLYCOPROTEIN P62"/>
    <property type="match status" value="1"/>
</dbReference>
<dbReference type="OrthoDB" id="344345at2759"/>
<evidence type="ECO:0000256" key="6">
    <source>
        <dbReference type="ARBA" id="ARBA00022927"/>
    </source>
</evidence>
<dbReference type="GO" id="GO:0017056">
    <property type="term" value="F:structural constituent of nuclear pore"/>
    <property type="evidence" value="ECO:0007669"/>
    <property type="project" value="InterPro"/>
</dbReference>
<keyword evidence="5" id="KW-0509">mRNA transport</keyword>
<keyword evidence="7" id="KW-0811">Translocation</keyword>
<evidence type="ECO:0000256" key="8">
    <source>
        <dbReference type="ARBA" id="ARBA00023132"/>
    </source>
</evidence>
<keyword evidence="15" id="KW-1185">Reference proteome</keyword>
<dbReference type="Gene3D" id="1.20.5.170">
    <property type="match status" value="1"/>
</dbReference>
<dbReference type="GO" id="GO:0006405">
    <property type="term" value="P:RNA export from nucleus"/>
    <property type="evidence" value="ECO:0007669"/>
    <property type="project" value="TreeGrafter"/>
</dbReference>
<protein>
    <recommendedName>
        <fullName evidence="10">Nucleoporin NSP1</fullName>
    </recommendedName>
    <alternativeName>
        <fullName evidence="11">Nuclear pore protein NSP1</fullName>
    </alternativeName>
    <alternativeName>
        <fullName evidence="12">Nucleoskeletal-like protein</fullName>
    </alternativeName>
</protein>
<dbReference type="Proteomes" id="UP000078512">
    <property type="component" value="Unassembled WGS sequence"/>
</dbReference>
<evidence type="ECO:0000256" key="12">
    <source>
        <dbReference type="ARBA" id="ARBA00081079"/>
    </source>
</evidence>
<dbReference type="GO" id="GO:0051028">
    <property type="term" value="P:mRNA transport"/>
    <property type="evidence" value="ECO:0007669"/>
    <property type="project" value="UniProtKB-KW"/>
</dbReference>
<accession>A0A197JZ33</accession>
<dbReference type="EMBL" id="KV442034">
    <property type="protein sequence ID" value="OAQ30602.1"/>
    <property type="molecule type" value="Genomic_DNA"/>
</dbReference>
<dbReference type="FunFam" id="1.20.5.170:FF:000040">
    <property type="entry name" value="Nuclear pore glycoprotein p62"/>
    <property type="match status" value="1"/>
</dbReference>
<gene>
    <name evidence="14" type="ORF">K457DRAFT_73262</name>
</gene>
<organism evidence="14 15">
    <name type="scientific">Linnemannia elongata AG-77</name>
    <dbReference type="NCBI Taxonomy" id="1314771"/>
    <lineage>
        <taxon>Eukaryota</taxon>
        <taxon>Fungi</taxon>
        <taxon>Fungi incertae sedis</taxon>
        <taxon>Mucoromycota</taxon>
        <taxon>Mortierellomycotina</taxon>
        <taxon>Mortierellomycetes</taxon>
        <taxon>Mortierellales</taxon>
        <taxon>Mortierellaceae</taxon>
        <taxon>Linnemannia</taxon>
    </lineage>
</organism>
<dbReference type="GO" id="GO:0006606">
    <property type="term" value="P:protein import into nucleus"/>
    <property type="evidence" value="ECO:0007669"/>
    <property type="project" value="TreeGrafter"/>
</dbReference>
<dbReference type="InterPro" id="IPR007758">
    <property type="entry name" value="Nucleoporin_NSP1_C"/>
</dbReference>
<dbReference type="Pfam" id="PF05064">
    <property type="entry name" value="Nsp1_C"/>
    <property type="match status" value="1"/>
</dbReference>
<keyword evidence="6" id="KW-0653">Protein transport</keyword>
<keyword evidence="9" id="KW-0539">Nucleus</keyword>
<dbReference type="PANTHER" id="PTHR12084">
    <property type="entry name" value="NUCLEAR PORE GLYCOPROTEIN P62-RELATED"/>
    <property type="match status" value="1"/>
</dbReference>
<evidence type="ECO:0000313" key="15">
    <source>
        <dbReference type="Proteomes" id="UP000078512"/>
    </source>
</evidence>
<feature type="domain" description="Nucleoporin NSP1-like C-terminal" evidence="13">
    <location>
        <begin position="1"/>
        <end position="91"/>
    </location>
</feature>
<keyword evidence="4" id="KW-0813">Transport</keyword>
<comment type="subcellular location">
    <subcellularLocation>
        <location evidence="2">Nucleus membrane</location>
        <topology evidence="2">Peripheral membrane protein</topology>
        <orientation evidence="2">Nucleoplasmic side</orientation>
    </subcellularLocation>
    <subcellularLocation>
        <location evidence="1">Nucleus</location>
        <location evidence="1">Nuclear pore complex</location>
    </subcellularLocation>
</comment>
<evidence type="ECO:0000256" key="3">
    <source>
        <dbReference type="ARBA" id="ARBA00005911"/>
    </source>
</evidence>
<sequence>MDEILHQWSRQLDEHTKAFREQAKKVSDWDRKLFENGHQISNLYKMTVETEETQAKIDQNLDYIDSQQQELSKTLDMYEDQVQKLFEKDAATAGVNANGLRPVDEQREQTYSLAENLNKQLDDMSLNLTSMIEEINQTSTKTEGESGDPVSFTLWVNQIVQILDSHLASLQWIEDSTISLQSKVQDVSRIQNQITKEHESYRSRGVFTGRS</sequence>
<name>A0A197JZ33_9FUNG</name>
<evidence type="ECO:0000259" key="13">
    <source>
        <dbReference type="Pfam" id="PF05064"/>
    </source>
</evidence>
<evidence type="ECO:0000256" key="2">
    <source>
        <dbReference type="ARBA" id="ARBA00004620"/>
    </source>
</evidence>
<dbReference type="AlphaFoldDB" id="A0A197JZ33"/>
<evidence type="ECO:0000313" key="14">
    <source>
        <dbReference type="EMBL" id="OAQ30602.1"/>
    </source>
</evidence>
<dbReference type="GO" id="GO:0044613">
    <property type="term" value="C:nuclear pore central transport channel"/>
    <property type="evidence" value="ECO:0007669"/>
    <property type="project" value="TreeGrafter"/>
</dbReference>
<evidence type="ECO:0000256" key="10">
    <source>
        <dbReference type="ARBA" id="ARBA00068864"/>
    </source>
</evidence>
<dbReference type="STRING" id="1314771.A0A197JZ33"/>
<proteinExistence type="inferred from homology"/>
<comment type="similarity">
    <text evidence="3">Belongs to the nucleoporin NSP1/NUP62 family.</text>
</comment>
<evidence type="ECO:0000256" key="4">
    <source>
        <dbReference type="ARBA" id="ARBA00022448"/>
    </source>
</evidence>
<evidence type="ECO:0000256" key="5">
    <source>
        <dbReference type="ARBA" id="ARBA00022816"/>
    </source>
</evidence>
<keyword evidence="8" id="KW-0906">Nuclear pore complex</keyword>
<evidence type="ECO:0000256" key="11">
    <source>
        <dbReference type="ARBA" id="ARBA00078941"/>
    </source>
</evidence>